<gene>
    <name evidence="1" type="ORF">PVL29_007961</name>
</gene>
<name>A0AA39DWY6_VITRO</name>
<comment type="caution">
    <text evidence="1">The sequence shown here is derived from an EMBL/GenBank/DDBJ whole genome shotgun (WGS) entry which is preliminary data.</text>
</comment>
<reference evidence="1 2" key="1">
    <citation type="journal article" date="2023" name="BMC Biotechnol.">
        <title>Vitis rotundifolia cv Carlos genome sequencing.</title>
        <authorList>
            <person name="Huff M."/>
            <person name="Hulse-Kemp A."/>
            <person name="Scheffler B."/>
            <person name="Youngblood R."/>
            <person name="Simpson S."/>
            <person name="Babiker E."/>
            <person name="Staton M."/>
        </authorList>
    </citation>
    <scope>NUCLEOTIDE SEQUENCE [LARGE SCALE GENOMIC DNA]</scope>
    <source>
        <tissue evidence="1">Leaf</tissue>
    </source>
</reference>
<keyword evidence="2" id="KW-1185">Reference proteome</keyword>
<organism evidence="1 2">
    <name type="scientific">Vitis rotundifolia</name>
    <name type="common">Muscadine grape</name>
    <dbReference type="NCBI Taxonomy" id="103349"/>
    <lineage>
        <taxon>Eukaryota</taxon>
        <taxon>Viridiplantae</taxon>
        <taxon>Streptophyta</taxon>
        <taxon>Embryophyta</taxon>
        <taxon>Tracheophyta</taxon>
        <taxon>Spermatophyta</taxon>
        <taxon>Magnoliopsida</taxon>
        <taxon>eudicotyledons</taxon>
        <taxon>Gunneridae</taxon>
        <taxon>Pentapetalae</taxon>
        <taxon>rosids</taxon>
        <taxon>Vitales</taxon>
        <taxon>Vitaceae</taxon>
        <taxon>Viteae</taxon>
        <taxon>Vitis</taxon>
    </lineage>
</organism>
<protein>
    <submittedName>
        <fullName evidence="1">Uncharacterized protein</fullName>
    </submittedName>
</protein>
<accession>A0AA39DWY6</accession>
<dbReference type="Proteomes" id="UP001168098">
    <property type="component" value="Unassembled WGS sequence"/>
</dbReference>
<dbReference type="EMBL" id="JARBHA010000006">
    <property type="protein sequence ID" value="KAJ9699129.1"/>
    <property type="molecule type" value="Genomic_DNA"/>
</dbReference>
<evidence type="ECO:0000313" key="2">
    <source>
        <dbReference type="Proteomes" id="UP001168098"/>
    </source>
</evidence>
<evidence type="ECO:0000313" key="1">
    <source>
        <dbReference type="EMBL" id="KAJ9699129.1"/>
    </source>
</evidence>
<sequence length="54" mass="5857">MKLSVSPVVHVAVAGLHLTFLKLIEGLKHLAKSDSVVVYIIEESGENITAQSRK</sequence>
<proteinExistence type="predicted"/>
<dbReference type="AlphaFoldDB" id="A0AA39DWY6"/>